<name>A0ABW3UI11_9BACL</name>
<protein>
    <submittedName>
        <fullName evidence="2">Uncharacterized protein</fullName>
    </submittedName>
</protein>
<evidence type="ECO:0000313" key="3">
    <source>
        <dbReference type="Proteomes" id="UP001597180"/>
    </source>
</evidence>
<keyword evidence="3" id="KW-1185">Reference proteome</keyword>
<dbReference type="EMBL" id="JBHTLU010000013">
    <property type="protein sequence ID" value="MFD1220236.1"/>
    <property type="molecule type" value="Genomic_DNA"/>
</dbReference>
<comment type="caution">
    <text evidence="2">The sequence shown here is derived from an EMBL/GenBank/DDBJ whole genome shotgun (WGS) entry which is preliminary data.</text>
</comment>
<gene>
    <name evidence="2" type="ORF">ACFQ4B_08900</name>
</gene>
<sequence>MPITRRKTAEVLPFLEAYIARKEEQIAEIEQVIERYEKKRLMEERSYRAMSSFRRIFAGKKPDHHLAVEYIHYVKKPMEQVRQLRMEVEKAKSILNSSESSDDVAISEEFMKELGI</sequence>
<dbReference type="RefSeq" id="WP_345586965.1">
    <property type="nucleotide sequence ID" value="NZ_BAABJG010000006.1"/>
</dbReference>
<dbReference type="Proteomes" id="UP001597180">
    <property type="component" value="Unassembled WGS sequence"/>
</dbReference>
<evidence type="ECO:0000256" key="1">
    <source>
        <dbReference type="SAM" id="Coils"/>
    </source>
</evidence>
<reference evidence="3" key="1">
    <citation type="journal article" date="2019" name="Int. J. Syst. Evol. Microbiol.">
        <title>The Global Catalogue of Microorganisms (GCM) 10K type strain sequencing project: providing services to taxonomists for standard genome sequencing and annotation.</title>
        <authorList>
            <consortium name="The Broad Institute Genomics Platform"/>
            <consortium name="The Broad Institute Genome Sequencing Center for Infectious Disease"/>
            <person name="Wu L."/>
            <person name="Ma J."/>
        </authorList>
    </citation>
    <scope>NUCLEOTIDE SEQUENCE [LARGE SCALE GENOMIC DNA]</scope>
    <source>
        <strain evidence="3">CCUG 53270</strain>
    </source>
</reference>
<feature type="coiled-coil region" evidence="1">
    <location>
        <begin position="15"/>
        <end position="46"/>
    </location>
</feature>
<proteinExistence type="predicted"/>
<organism evidence="2 3">
    <name type="scientific">Paenibacillus vulneris</name>
    <dbReference type="NCBI Taxonomy" id="1133364"/>
    <lineage>
        <taxon>Bacteria</taxon>
        <taxon>Bacillati</taxon>
        <taxon>Bacillota</taxon>
        <taxon>Bacilli</taxon>
        <taxon>Bacillales</taxon>
        <taxon>Paenibacillaceae</taxon>
        <taxon>Paenibacillus</taxon>
    </lineage>
</organism>
<accession>A0ABW3UI11</accession>
<keyword evidence="1" id="KW-0175">Coiled coil</keyword>
<evidence type="ECO:0000313" key="2">
    <source>
        <dbReference type="EMBL" id="MFD1220236.1"/>
    </source>
</evidence>